<comment type="caution">
    <text evidence="2">The sequence shown here is derived from an EMBL/GenBank/DDBJ whole genome shotgun (WGS) entry which is preliminary data.</text>
</comment>
<gene>
    <name evidence="2" type="ORF">IFJ97_00225</name>
</gene>
<proteinExistence type="predicted"/>
<evidence type="ECO:0000256" key="1">
    <source>
        <dbReference type="SAM" id="MobiDB-lite"/>
    </source>
</evidence>
<accession>A0A8J6Y9I8</accession>
<dbReference type="Proteomes" id="UP000598633">
    <property type="component" value="Unassembled WGS sequence"/>
</dbReference>
<name>A0A8J6Y9I8_9BACT</name>
<protein>
    <submittedName>
        <fullName evidence="2">Uncharacterized protein</fullName>
    </submittedName>
</protein>
<feature type="region of interest" description="Disordered" evidence="1">
    <location>
        <begin position="328"/>
        <end position="347"/>
    </location>
</feature>
<reference evidence="2 3" key="1">
    <citation type="submission" date="2020-08" db="EMBL/GenBank/DDBJ databases">
        <title>Acidobacteriota in marine sediments use diverse sulfur dissimilation pathways.</title>
        <authorList>
            <person name="Wasmund K."/>
        </authorList>
    </citation>
    <scope>NUCLEOTIDE SEQUENCE [LARGE SCALE GENOMIC DNA]</scope>
    <source>
        <strain evidence="2">MAG AM3-A</strain>
    </source>
</reference>
<feature type="compositionally biased region" description="Polar residues" evidence="1">
    <location>
        <begin position="330"/>
        <end position="346"/>
    </location>
</feature>
<sequence>MQAPSARSLSVRYTTLSDRFRSLWTFYQFLGGVLNHLGEGPMPYTYDFQALHERLKELVHKIGLESSIDATPELDQLERELDRIHRELARIESQFAPSVMRKFFDHIKRQDEKILTALLKFYLLSSFFEQDTLDKLDILFTRLAETKGEDGRGAPKDPADLFPNFKRLSQITDLPPLPLAEETPLAAAVQVIRNELESIEDYKTLVESKVYERYRRLKQRLGKTALHPSMLVEITTTNIVAKNRFKELYEAEERKVVENANRIFDIERYLDRHPELASEGLKRQLEEFRTIRVRYEAGARKDNVKRDDISEMTRAMQAVMAQFDPASKRPLQSKSDGVPVSTTARTASHRVRPLDEEVFQIDSNGTEENVEETSLEKLLPPDPLLNETLHKIMFALEMIVWDRLPAQITSAPEIRNLNLEPREIETYRRLAEGNVEKGSPEWELDRFFLISAALRVKMEEETNEITRLEDANNPDRLYELLEHSARSLERARDSDGRFQWFIDDMLFRGDTQQLEYIYRSRFRFLHAYSGLWLVHQRSGGLTPL</sequence>
<dbReference type="AlphaFoldDB" id="A0A8J6Y9I8"/>
<evidence type="ECO:0000313" key="3">
    <source>
        <dbReference type="Proteomes" id="UP000598633"/>
    </source>
</evidence>
<evidence type="ECO:0000313" key="2">
    <source>
        <dbReference type="EMBL" id="MBD3869770.1"/>
    </source>
</evidence>
<organism evidence="2 3">
    <name type="scientific">Candidatus Sulfomarinibacter kjeldsenii</name>
    <dbReference type="NCBI Taxonomy" id="2885994"/>
    <lineage>
        <taxon>Bacteria</taxon>
        <taxon>Pseudomonadati</taxon>
        <taxon>Acidobacteriota</taxon>
        <taxon>Thermoanaerobaculia</taxon>
        <taxon>Thermoanaerobaculales</taxon>
        <taxon>Candidatus Sulfomarinibacteraceae</taxon>
        <taxon>Candidatus Sulfomarinibacter</taxon>
    </lineage>
</organism>
<dbReference type="EMBL" id="JACXWA010000005">
    <property type="protein sequence ID" value="MBD3869770.1"/>
    <property type="molecule type" value="Genomic_DNA"/>
</dbReference>